<dbReference type="AlphaFoldDB" id="A0A699ZTG5"/>
<accession>A0A699ZTG5</accession>
<dbReference type="Proteomes" id="UP000485058">
    <property type="component" value="Unassembled WGS sequence"/>
</dbReference>
<protein>
    <submittedName>
        <fullName evidence="1">Uncharacterized protein</fullName>
    </submittedName>
</protein>
<reference evidence="1 2" key="1">
    <citation type="submission" date="2020-02" db="EMBL/GenBank/DDBJ databases">
        <title>Draft genome sequence of Haematococcus lacustris strain NIES-144.</title>
        <authorList>
            <person name="Morimoto D."/>
            <person name="Nakagawa S."/>
            <person name="Yoshida T."/>
            <person name="Sawayama S."/>
        </authorList>
    </citation>
    <scope>NUCLEOTIDE SEQUENCE [LARGE SCALE GENOMIC DNA]</scope>
    <source>
        <strain evidence="1 2">NIES-144</strain>
    </source>
</reference>
<evidence type="ECO:0000313" key="2">
    <source>
        <dbReference type="Proteomes" id="UP000485058"/>
    </source>
</evidence>
<keyword evidence="2" id="KW-1185">Reference proteome</keyword>
<organism evidence="1 2">
    <name type="scientific">Haematococcus lacustris</name>
    <name type="common">Green alga</name>
    <name type="synonym">Haematococcus pluvialis</name>
    <dbReference type="NCBI Taxonomy" id="44745"/>
    <lineage>
        <taxon>Eukaryota</taxon>
        <taxon>Viridiplantae</taxon>
        <taxon>Chlorophyta</taxon>
        <taxon>core chlorophytes</taxon>
        <taxon>Chlorophyceae</taxon>
        <taxon>CS clade</taxon>
        <taxon>Chlamydomonadales</taxon>
        <taxon>Haematococcaceae</taxon>
        <taxon>Haematococcus</taxon>
    </lineage>
</organism>
<comment type="caution">
    <text evidence="1">The sequence shown here is derived from an EMBL/GenBank/DDBJ whole genome shotgun (WGS) entry which is preliminary data.</text>
</comment>
<name>A0A699ZTG5_HAELA</name>
<proteinExistence type="predicted"/>
<evidence type="ECO:0000313" key="1">
    <source>
        <dbReference type="EMBL" id="GFH26157.1"/>
    </source>
</evidence>
<dbReference type="EMBL" id="BLLF01003041">
    <property type="protein sequence ID" value="GFH26157.1"/>
    <property type="molecule type" value="Genomic_DNA"/>
</dbReference>
<sequence length="139" mass="14692">MRESHPLAASRSVLQANGANTSIPHFANAGPGLASLGGRGTDLLFSITGCMRANQSSCLPPTSPYYGMTHSQEWVAASWNGYAIVFKSWLPPLRSHGSSYPCRITAPLGEGGHTAKESCASDLLKASLDLSMRVCVNVL</sequence>
<gene>
    <name evidence="1" type="ORF">HaLaN_24258</name>
</gene>